<evidence type="ECO:0000259" key="9">
    <source>
        <dbReference type="PROSITE" id="PS51233"/>
    </source>
</evidence>
<dbReference type="EMBL" id="JAWQEG010002896">
    <property type="protein sequence ID" value="KAK3869061.1"/>
    <property type="molecule type" value="Genomic_DNA"/>
</dbReference>
<evidence type="ECO:0000256" key="3">
    <source>
        <dbReference type="ARBA" id="ARBA00023157"/>
    </source>
</evidence>
<dbReference type="InterPro" id="IPR001747">
    <property type="entry name" value="Vitellogenin_N"/>
</dbReference>
<evidence type="ECO:0000256" key="5">
    <source>
        <dbReference type="PROSITE-ProRule" id="PRU00557"/>
    </source>
</evidence>
<sequence>MRLLAFCTLLLLELSNGQPVGVEYQYRYSGQVENSVSPNHDQLAVIAIHADITLQIPEEGVAIYKLSNVEVGNFHGNTTCDHHVNSSYIGYEPLHADTLSHPFTIHYNQSQILHLDTPEEPEWVTNIRRAVVSMFNIPMLRGQQTFTPNFYMVEETMAGFCGTWNTMIKLPEYQASVEKQQQEAIIEEDVQSEAATSGSYTAKTAGRKQSHSKTRGRGTKTSKTAGGRLTQAAPQIKPDYWILNRDVEFEKCHGGFFSKNNIGKNTDAIVKQNSGGRYTLRGDVGAWRIEQATVEGSIIISNGDTDNEYISSFTIQTVQLVAVRLIQTELAATYPPHRHYSLKYKPQNQPYSNLGEANGLSLEEAVTGVPMTQQYLIDSQAFVIENIEAIITSVYRGLANNVPVSDYFAACVDRLAYFSKPELDTLYTKLPRGNPEEINLTEAVMSLMVVSTGTDAGVEFVLEKMSQGGFPQHAQNWVFNQLYHSLKNPNLLPRLIELALSLPWEGTSEAQPRKTVALLSTTKLANKLCFSSERRHTTYSGNCDTEHTCQPEYIISTIIPTLTETIQNTEYPEWKRLVSLQALCNLGTPSIIPVIKNIALGLNQPTRFMRLVSVSCLQYGEEMYLPWTARYPVTSDILMPLLMNVGELPEIRSVAFLSMTTWIPTQQWWNNMALSTWHEPSVQVANIISSVMTSLATSSLPLSDLASNAILLAKPATVSPTRSTGVFLHELLHNCKTGDFSRIAWLSATKEIFPPIVVFQLITSGFFGVTDYTDAVIYQQGFLKNIVKELRSYKTSGSSDEVLLVMDMFQELKEDLGMGPTEPVIEQQVWYRFNFRFLLQSVMAMLDREREGHAIINYICDQDSTIVLPTDIGLPLVVKFTRDTVNQLYTPLLPLGSPVDGQTRLNAQILLRAHWSSTLHFNMRTLVPWNHGSAVESGLMTTDTFSLEFVISMAKTLTGAEITVKPYTHDTINVIELCNVPYTSIGPLYLDTLRTDHHPIWQLHINEEGEVLPSATGISLHYSWRADIPLSYSSIKNWVQTITRPAYKNYQFTVTLAPQLSFTKEVLIHFLMSKVRQSQRIVETESEDFGQVSQSASDYDYMSQVSQSSSSDFEEFGQEFGQEAGFGSEGQGGQGSTQFAFARLQEQVLVDDGGRVITFGASVEFVGETPGNKYETVLTWSGRPDKVVTRILLGFTSYPPVNELQDPSATCFDLTIHRPQFPPRRLEVVASELHKTYNLQVQRGSSCNSDPPVMRVQIDMEASQHSLDHVVHQLHEKDCNSGIDQRLRPLSVYISPVYDHINLHATWTREFPDTLLNCTQHVDDHLRAWLDPIITYDHTVTNPGYNVIINATKNVDLDDWTVRSQLPQAVSLVEHLHIPSFISHLTTVPAPLTKTFFLNYINDRTQSMCVISDSKVRTYDGKVYDFHPSECWTTISIDYATKHEETDVWPTELSIQVRFTDQWEVRLMYPWTGSIVEFNRAHVKVNEEELTEPQPDRVQYYMDGGSMFVFATGTVVVEVGDQVSLWMSEIHYNSVRGLCGNFDNEADNDLIGPKGCLYTDPELFASAWTTSGRGCNRFNLNREKQKVTAYQESCLHQFYHPTGVTQPNVTENCFDWEFKDITQGELQCRSLVQIPTCKPGCTPTLIRDAMVEYDCPSVAQGDHQEIQCATIAYHTIFPAKCIHAH</sequence>
<dbReference type="SUPFAM" id="SSF48431">
    <property type="entry name" value="Lipovitellin-phosvitin complex, superhelical domain"/>
    <property type="match status" value="1"/>
</dbReference>
<feature type="compositionally biased region" description="Basic residues" evidence="6">
    <location>
        <begin position="205"/>
        <end position="220"/>
    </location>
</feature>
<evidence type="ECO:0000256" key="6">
    <source>
        <dbReference type="SAM" id="MobiDB-lite"/>
    </source>
</evidence>
<comment type="caution">
    <text evidence="5">Lacks conserved residue(s) required for the propagation of feature annotation.</text>
</comment>
<keyword evidence="2" id="KW-0758">Storage protein</keyword>
<feature type="domain" description="Vitellogenin" evidence="8">
    <location>
        <begin position="17"/>
        <end position="769"/>
    </location>
</feature>
<evidence type="ECO:0000256" key="4">
    <source>
        <dbReference type="ARBA" id="ARBA00023180"/>
    </source>
</evidence>
<dbReference type="SMART" id="SM00216">
    <property type="entry name" value="VWD"/>
    <property type="match status" value="1"/>
</dbReference>
<dbReference type="SUPFAM" id="SSF56968">
    <property type="entry name" value="Lipovitellin-phosvitin complex, beta-sheet shell regions"/>
    <property type="match status" value="1"/>
</dbReference>
<feature type="region of interest" description="Disordered" evidence="6">
    <location>
        <begin position="188"/>
        <end position="226"/>
    </location>
</feature>
<organism evidence="10 11">
    <name type="scientific">Petrolisthes cinctipes</name>
    <name type="common">Flat porcelain crab</name>
    <dbReference type="NCBI Taxonomy" id="88211"/>
    <lineage>
        <taxon>Eukaryota</taxon>
        <taxon>Metazoa</taxon>
        <taxon>Ecdysozoa</taxon>
        <taxon>Arthropoda</taxon>
        <taxon>Crustacea</taxon>
        <taxon>Multicrustacea</taxon>
        <taxon>Malacostraca</taxon>
        <taxon>Eumalacostraca</taxon>
        <taxon>Eucarida</taxon>
        <taxon>Decapoda</taxon>
        <taxon>Pleocyemata</taxon>
        <taxon>Anomura</taxon>
        <taxon>Galatheoidea</taxon>
        <taxon>Porcellanidae</taxon>
        <taxon>Petrolisthes</taxon>
    </lineage>
</organism>
<dbReference type="SMART" id="SM00638">
    <property type="entry name" value="LPD_N"/>
    <property type="match status" value="1"/>
</dbReference>
<dbReference type="Pfam" id="PF00094">
    <property type="entry name" value="VWD"/>
    <property type="match status" value="1"/>
</dbReference>
<dbReference type="PANTHER" id="PTHR23345:SF15">
    <property type="entry name" value="VITELLOGENIN 1-RELATED"/>
    <property type="match status" value="1"/>
</dbReference>
<protein>
    <recommendedName>
        <fullName evidence="12">Vitellogenin</fullName>
    </recommendedName>
</protein>
<keyword evidence="11" id="KW-1185">Reference proteome</keyword>
<dbReference type="Gene3D" id="1.25.10.20">
    <property type="entry name" value="Vitellinogen, superhelical"/>
    <property type="match status" value="1"/>
</dbReference>
<dbReference type="Pfam" id="PF01347">
    <property type="entry name" value="Vitellogenin_N"/>
    <property type="match status" value="1"/>
</dbReference>
<dbReference type="PROSITE" id="PS51233">
    <property type="entry name" value="VWFD"/>
    <property type="match status" value="1"/>
</dbReference>
<keyword evidence="3" id="KW-1015">Disulfide bond</keyword>
<evidence type="ECO:0000256" key="2">
    <source>
        <dbReference type="ARBA" id="ARBA00022761"/>
    </source>
</evidence>
<dbReference type="InterPro" id="IPR015819">
    <property type="entry name" value="Lipid_transp_b-sht_shell"/>
</dbReference>
<evidence type="ECO:0000259" key="8">
    <source>
        <dbReference type="PROSITE" id="PS51211"/>
    </source>
</evidence>
<evidence type="ECO:0008006" key="12">
    <source>
        <dbReference type="Google" id="ProtNLM"/>
    </source>
</evidence>
<evidence type="ECO:0000313" key="10">
    <source>
        <dbReference type="EMBL" id="KAK3869061.1"/>
    </source>
</evidence>
<dbReference type="Proteomes" id="UP001286313">
    <property type="component" value="Unassembled WGS sequence"/>
</dbReference>
<name>A0AAE1K984_PETCI</name>
<reference evidence="10" key="1">
    <citation type="submission" date="2023-10" db="EMBL/GenBank/DDBJ databases">
        <title>Genome assemblies of two species of porcelain crab, Petrolisthes cinctipes and Petrolisthes manimaculis (Anomura: Porcellanidae).</title>
        <authorList>
            <person name="Angst P."/>
        </authorList>
    </citation>
    <scope>NUCLEOTIDE SEQUENCE</scope>
    <source>
        <strain evidence="10">PB745_01</strain>
        <tissue evidence="10">Gill</tissue>
    </source>
</reference>
<evidence type="ECO:0000256" key="7">
    <source>
        <dbReference type="SAM" id="SignalP"/>
    </source>
</evidence>
<dbReference type="InterPro" id="IPR011030">
    <property type="entry name" value="Lipovitellin_superhlx_dom"/>
</dbReference>
<feature type="chain" id="PRO_5042003439" description="Vitellogenin" evidence="7">
    <location>
        <begin position="18"/>
        <end position="1685"/>
    </location>
</feature>
<dbReference type="InterPro" id="IPR001846">
    <property type="entry name" value="VWF_type-D"/>
</dbReference>
<evidence type="ECO:0000313" key="11">
    <source>
        <dbReference type="Proteomes" id="UP001286313"/>
    </source>
</evidence>
<evidence type="ECO:0000256" key="1">
    <source>
        <dbReference type="ARBA" id="ARBA00022729"/>
    </source>
</evidence>
<comment type="caution">
    <text evidence="10">The sequence shown here is derived from an EMBL/GenBank/DDBJ whole genome shotgun (WGS) entry which is preliminary data.</text>
</comment>
<proteinExistence type="predicted"/>
<keyword evidence="1 7" id="KW-0732">Signal</keyword>
<keyword evidence="4" id="KW-0325">Glycoprotein</keyword>
<gene>
    <name evidence="10" type="ORF">Pcinc_025605</name>
</gene>
<feature type="signal peptide" evidence="7">
    <location>
        <begin position="1"/>
        <end position="17"/>
    </location>
</feature>
<feature type="domain" description="VWFD" evidence="9">
    <location>
        <begin position="1406"/>
        <end position="1576"/>
    </location>
</feature>
<dbReference type="Gene3D" id="2.30.230.10">
    <property type="entry name" value="Lipovitellin, beta-sheet shell regions, chain A"/>
    <property type="match status" value="1"/>
</dbReference>
<dbReference type="InterPro" id="IPR050733">
    <property type="entry name" value="Vitellogenin/Apolipophorin"/>
</dbReference>
<dbReference type="PROSITE" id="PS51211">
    <property type="entry name" value="VITELLOGENIN"/>
    <property type="match status" value="1"/>
</dbReference>
<dbReference type="GO" id="GO:0005319">
    <property type="term" value="F:lipid transporter activity"/>
    <property type="evidence" value="ECO:0007669"/>
    <property type="project" value="InterPro"/>
</dbReference>
<dbReference type="InterPro" id="IPR015816">
    <property type="entry name" value="Vitellinogen_b-sht_N"/>
</dbReference>
<accession>A0AAE1K984</accession>
<feature type="compositionally biased region" description="Polar residues" evidence="6">
    <location>
        <begin position="193"/>
        <end position="202"/>
    </location>
</feature>
<dbReference type="PANTHER" id="PTHR23345">
    <property type="entry name" value="VITELLOGENIN-RELATED"/>
    <property type="match status" value="1"/>
</dbReference>